<dbReference type="EMBL" id="FODS01000010">
    <property type="protein sequence ID" value="SEO72725.1"/>
    <property type="molecule type" value="Genomic_DNA"/>
</dbReference>
<dbReference type="Proteomes" id="UP000198893">
    <property type="component" value="Unassembled WGS sequence"/>
</dbReference>
<sequence length="171" mass="19037">MVMSRAVILVLVLTLAACGDEGLRQLSHDGNGPDEFRILPRKPIEQPESYAALPTPTPGGSNRTDQNPLGDAAAALGGSAQAREPGPGVARADSGLVQYTTRYGMTDDIRQALAEEDADFRRRRARFTTIRLVRTDHYNRAYRRMHLDAFRELERWRRAGAKTPSAPPRRR</sequence>
<organism evidence="3 4">
    <name type="scientific">Salinihabitans flavidus</name>
    <dbReference type="NCBI Taxonomy" id="569882"/>
    <lineage>
        <taxon>Bacteria</taxon>
        <taxon>Pseudomonadati</taxon>
        <taxon>Pseudomonadota</taxon>
        <taxon>Alphaproteobacteria</taxon>
        <taxon>Rhodobacterales</taxon>
        <taxon>Roseobacteraceae</taxon>
        <taxon>Salinihabitans</taxon>
    </lineage>
</organism>
<keyword evidence="4" id="KW-1185">Reference proteome</keyword>
<feature type="signal peptide" evidence="2">
    <location>
        <begin position="1"/>
        <end position="19"/>
    </location>
</feature>
<gene>
    <name evidence="3" type="ORF">SAMN04490248_11090</name>
</gene>
<protein>
    <recommendedName>
        <fullName evidence="5">Beta-barrel assembly machine subunit BamF</fullName>
    </recommendedName>
</protein>
<evidence type="ECO:0000256" key="2">
    <source>
        <dbReference type="SAM" id="SignalP"/>
    </source>
</evidence>
<feature type="region of interest" description="Disordered" evidence="1">
    <location>
        <begin position="49"/>
        <end position="93"/>
    </location>
</feature>
<dbReference type="InterPro" id="IPR021395">
    <property type="entry name" value="DUF3035"/>
</dbReference>
<accession>A0A1H8S262</accession>
<reference evidence="3 4" key="1">
    <citation type="submission" date="2016-10" db="EMBL/GenBank/DDBJ databases">
        <authorList>
            <person name="de Groot N.N."/>
        </authorList>
    </citation>
    <scope>NUCLEOTIDE SEQUENCE [LARGE SCALE GENOMIC DNA]</scope>
    <source>
        <strain evidence="3 4">DSM 27842</strain>
    </source>
</reference>
<dbReference type="Pfam" id="PF11233">
    <property type="entry name" value="DUF3035"/>
    <property type="match status" value="1"/>
</dbReference>
<evidence type="ECO:0000256" key="1">
    <source>
        <dbReference type="SAM" id="MobiDB-lite"/>
    </source>
</evidence>
<keyword evidence="2" id="KW-0732">Signal</keyword>
<proteinExistence type="predicted"/>
<evidence type="ECO:0008006" key="5">
    <source>
        <dbReference type="Google" id="ProtNLM"/>
    </source>
</evidence>
<evidence type="ECO:0000313" key="3">
    <source>
        <dbReference type="EMBL" id="SEO72725.1"/>
    </source>
</evidence>
<feature type="chain" id="PRO_5011703486" description="Beta-barrel assembly machine subunit BamF" evidence="2">
    <location>
        <begin position="20"/>
        <end position="171"/>
    </location>
</feature>
<dbReference type="PROSITE" id="PS51257">
    <property type="entry name" value="PROKAR_LIPOPROTEIN"/>
    <property type="match status" value="1"/>
</dbReference>
<feature type="compositionally biased region" description="Low complexity" evidence="1">
    <location>
        <begin position="70"/>
        <end position="82"/>
    </location>
</feature>
<dbReference type="STRING" id="569882.SAMN04490248_11090"/>
<name>A0A1H8S262_9RHOB</name>
<feature type="compositionally biased region" description="Polar residues" evidence="1">
    <location>
        <begin position="58"/>
        <end position="67"/>
    </location>
</feature>
<evidence type="ECO:0000313" key="4">
    <source>
        <dbReference type="Proteomes" id="UP000198893"/>
    </source>
</evidence>
<dbReference type="AlphaFoldDB" id="A0A1H8S262"/>